<keyword evidence="1" id="KW-0472">Membrane</keyword>
<keyword evidence="2" id="KW-0560">Oxidoreductase</keyword>
<feature type="transmembrane region" description="Helical" evidence="1">
    <location>
        <begin position="111"/>
        <end position="136"/>
    </location>
</feature>
<keyword evidence="1" id="KW-1133">Transmembrane helix</keyword>
<dbReference type="NCBIfam" id="NF038403">
    <property type="entry name" value="perm_prefix_1"/>
    <property type="match status" value="1"/>
</dbReference>
<dbReference type="EMBL" id="QRMZ01000040">
    <property type="protein sequence ID" value="RHK02811.1"/>
    <property type="molecule type" value="Genomic_DNA"/>
</dbReference>
<feature type="transmembrane region" description="Helical" evidence="1">
    <location>
        <begin position="306"/>
        <end position="325"/>
    </location>
</feature>
<keyword evidence="2" id="KW-0503">Monooxygenase</keyword>
<dbReference type="Proteomes" id="UP000286288">
    <property type="component" value="Unassembled WGS sequence"/>
</dbReference>
<dbReference type="AlphaFoldDB" id="A0A415EL81"/>
<gene>
    <name evidence="2" type="ORF">DW084_17650</name>
</gene>
<feature type="transmembrane region" description="Helical" evidence="1">
    <location>
        <begin position="142"/>
        <end position="163"/>
    </location>
</feature>
<organism evidence="2 3">
    <name type="scientific">Enterococcus casseliflavus</name>
    <name type="common">Enterococcus flavescens</name>
    <dbReference type="NCBI Taxonomy" id="37734"/>
    <lineage>
        <taxon>Bacteria</taxon>
        <taxon>Bacillati</taxon>
        <taxon>Bacillota</taxon>
        <taxon>Bacilli</taxon>
        <taxon>Lactobacillales</taxon>
        <taxon>Enterococcaceae</taxon>
        <taxon>Enterococcus</taxon>
    </lineage>
</organism>
<accession>A0A415EL81</accession>
<dbReference type="InterPro" id="IPR047928">
    <property type="entry name" value="Perm_prefix_1"/>
</dbReference>
<name>A0A415EL81_ENTCA</name>
<feature type="transmembrane region" description="Helical" evidence="1">
    <location>
        <begin position="226"/>
        <end position="245"/>
    </location>
</feature>
<feature type="transmembrane region" description="Helical" evidence="1">
    <location>
        <begin position="196"/>
        <end position="220"/>
    </location>
</feature>
<proteinExistence type="predicted"/>
<comment type="caution">
    <text evidence="2">The sequence shown here is derived from an EMBL/GenBank/DDBJ whole genome shotgun (WGS) entry which is preliminary data.</text>
</comment>
<keyword evidence="1" id="KW-0812">Transmembrane</keyword>
<dbReference type="GO" id="GO:0004497">
    <property type="term" value="F:monooxygenase activity"/>
    <property type="evidence" value="ECO:0007669"/>
    <property type="project" value="UniProtKB-KW"/>
</dbReference>
<sequence>MKTIHDYLDSLFLSVPITPETKKAKEDLLAIMEDHYLELIHQGKSEHEAIGAVISEFGSVDELLQELNVSKEEAPIDDWSDAITEDDAFDYWSDAITEDDAFDYWGTVRHFAFSLSIGIGFCIASLAALMLFVSIYAETFGIMVMFLFIAIGVGFIISSSLHFSGARKQLDDRPIKRDAKREAAQQLANYEKSFRIGLVLGIGACILSIAPVLLSEVFYYSVEFGISLFFLTVAVGVFFIIYVSIIRTGFAKLATETYFIRDEDHPGDRATRYKYGESAGRVTFFRTVYWPVILVVYMLWSFMFHAWAYSWVIFVIGGVLEDYFIGHTKAKK</sequence>
<evidence type="ECO:0000313" key="2">
    <source>
        <dbReference type="EMBL" id="RHK02811.1"/>
    </source>
</evidence>
<evidence type="ECO:0000256" key="1">
    <source>
        <dbReference type="SAM" id="Phobius"/>
    </source>
</evidence>
<feature type="transmembrane region" description="Helical" evidence="1">
    <location>
        <begin position="282"/>
        <end position="300"/>
    </location>
</feature>
<reference evidence="2 3" key="1">
    <citation type="submission" date="2018-08" db="EMBL/GenBank/DDBJ databases">
        <title>A genome reference for cultivated species of the human gut microbiota.</title>
        <authorList>
            <person name="Zou Y."/>
            <person name="Xue W."/>
            <person name="Luo G."/>
        </authorList>
    </citation>
    <scope>NUCLEOTIDE SEQUENCE [LARGE SCALE GENOMIC DNA]</scope>
    <source>
        <strain evidence="2 3">AF48-16</strain>
    </source>
</reference>
<protein>
    <submittedName>
        <fullName evidence="2">Beta-carotene 15,15'-monooxygenase</fullName>
    </submittedName>
</protein>
<evidence type="ECO:0000313" key="3">
    <source>
        <dbReference type="Proteomes" id="UP000286288"/>
    </source>
</evidence>